<evidence type="ECO:0000313" key="3">
    <source>
        <dbReference type="Proteomes" id="UP000316030"/>
    </source>
</evidence>
<dbReference type="AlphaFoldDB" id="A0A521FT82"/>
<dbReference type="SUPFAM" id="SSF69618">
    <property type="entry name" value="HemD-like"/>
    <property type="match status" value="1"/>
</dbReference>
<sequence>MRPSILLTRPKDGAERFAAQLRARVGGNLRIVSSPLLDIVPIGTAPDISAYRGLILTSVNAVPFGAPGVKCYTVGDATADAARRAGMEPISAGADAQVLIRRILADAPKGPLLHLRGEHARGQIAQTLTAAGIPTDERVVYAQMGVPLSDAAQTLLNGDLPVIVPLFSPRTAGLFAKQYTGVAPVWAVAISDAAAQELRNSPIARIFVANAPNAQAMLELIEGLIDADTCIEG</sequence>
<dbReference type="GO" id="GO:0004852">
    <property type="term" value="F:uroporphyrinogen-III synthase activity"/>
    <property type="evidence" value="ECO:0007669"/>
    <property type="project" value="InterPro"/>
</dbReference>
<gene>
    <name evidence="2" type="ORF">SAMN06265173_1466</name>
</gene>
<evidence type="ECO:0000313" key="2">
    <source>
        <dbReference type="EMBL" id="SMO98750.1"/>
    </source>
</evidence>
<dbReference type="InterPro" id="IPR003754">
    <property type="entry name" value="4pyrrol_synth_uPrphyn_synth"/>
</dbReference>
<dbReference type="Gene3D" id="3.40.50.10090">
    <property type="match status" value="2"/>
</dbReference>
<organism evidence="2 3">
    <name type="scientific">Thalassovita litoralis</name>
    <dbReference type="NCBI Taxonomy" id="1010611"/>
    <lineage>
        <taxon>Bacteria</taxon>
        <taxon>Pseudomonadati</taxon>
        <taxon>Pseudomonadota</taxon>
        <taxon>Alphaproteobacteria</taxon>
        <taxon>Rhodobacterales</taxon>
        <taxon>Roseobacteraceae</taxon>
        <taxon>Thalassovita</taxon>
    </lineage>
</organism>
<proteinExistence type="predicted"/>
<feature type="domain" description="Tetrapyrrole biosynthesis uroporphyrinogen III synthase" evidence="1">
    <location>
        <begin position="29"/>
        <end position="219"/>
    </location>
</feature>
<reference evidence="2 3" key="1">
    <citation type="submission" date="2017-05" db="EMBL/GenBank/DDBJ databases">
        <authorList>
            <person name="Varghese N."/>
            <person name="Submissions S."/>
        </authorList>
    </citation>
    <scope>NUCLEOTIDE SEQUENCE [LARGE SCALE GENOMIC DNA]</scope>
    <source>
        <strain evidence="2 3">DSM 29506</strain>
    </source>
</reference>
<name>A0A521FT82_9RHOB</name>
<evidence type="ECO:0000259" key="1">
    <source>
        <dbReference type="Pfam" id="PF02602"/>
    </source>
</evidence>
<dbReference type="CDD" id="cd06578">
    <property type="entry name" value="HemD"/>
    <property type="match status" value="1"/>
</dbReference>
<dbReference type="Proteomes" id="UP000316030">
    <property type="component" value="Unassembled WGS sequence"/>
</dbReference>
<accession>A0A521FT82</accession>
<dbReference type="RefSeq" id="WP_142494921.1">
    <property type="nucleotide sequence ID" value="NZ_FXTO01000046.1"/>
</dbReference>
<dbReference type="InterPro" id="IPR036108">
    <property type="entry name" value="4pyrrol_syn_uPrphyn_synt_sf"/>
</dbReference>
<dbReference type="Pfam" id="PF02602">
    <property type="entry name" value="HEM4"/>
    <property type="match status" value="1"/>
</dbReference>
<protein>
    <submittedName>
        <fullName evidence="2">Uroporphyrinogen-III synthase</fullName>
    </submittedName>
</protein>
<keyword evidence="3" id="KW-1185">Reference proteome</keyword>
<dbReference type="EMBL" id="FXTO01000046">
    <property type="protein sequence ID" value="SMO98750.1"/>
    <property type="molecule type" value="Genomic_DNA"/>
</dbReference>
<dbReference type="GO" id="GO:0033014">
    <property type="term" value="P:tetrapyrrole biosynthetic process"/>
    <property type="evidence" value="ECO:0007669"/>
    <property type="project" value="InterPro"/>
</dbReference>
<dbReference type="OrthoDB" id="7204250at2"/>